<name>A0AAD7GNZ9_MYCRO</name>
<feature type="region of interest" description="Disordered" evidence="1">
    <location>
        <begin position="202"/>
        <end position="227"/>
    </location>
</feature>
<gene>
    <name evidence="2" type="ORF">B0H17DRAFT_1197848</name>
</gene>
<dbReference type="Proteomes" id="UP001221757">
    <property type="component" value="Unassembled WGS sequence"/>
</dbReference>
<organism evidence="2 3">
    <name type="scientific">Mycena rosella</name>
    <name type="common">Pink bonnet</name>
    <name type="synonym">Agaricus rosellus</name>
    <dbReference type="NCBI Taxonomy" id="1033263"/>
    <lineage>
        <taxon>Eukaryota</taxon>
        <taxon>Fungi</taxon>
        <taxon>Dikarya</taxon>
        <taxon>Basidiomycota</taxon>
        <taxon>Agaricomycotina</taxon>
        <taxon>Agaricomycetes</taxon>
        <taxon>Agaricomycetidae</taxon>
        <taxon>Agaricales</taxon>
        <taxon>Marasmiineae</taxon>
        <taxon>Mycenaceae</taxon>
        <taxon>Mycena</taxon>
    </lineage>
</organism>
<feature type="compositionally biased region" description="Low complexity" evidence="1">
    <location>
        <begin position="202"/>
        <end position="218"/>
    </location>
</feature>
<keyword evidence="3" id="KW-1185">Reference proteome</keyword>
<evidence type="ECO:0000256" key="1">
    <source>
        <dbReference type="SAM" id="MobiDB-lite"/>
    </source>
</evidence>
<accession>A0AAD7GNZ9</accession>
<evidence type="ECO:0000313" key="2">
    <source>
        <dbReference type="EMBL" id="KAJ7696737.1"/>
    </source>
</evidence>
<protein>
    <submittedName>
        <fullName evidence="2">Uncharacterized protein</fullName>
    </submittedName>
</protein>
<sequence>MPDGECEDMGAVNLFVLRLLGTGIAPAPNPFLIAGDDTAAQNSLDLSEAIIPKAIFTLAKSGITPPLTLVTPVALQRIRSGLGTKLVKVTTELKDSVHLLDISLFPDERTLDQADWTTSYNSFLKFIELGYRPTQYMGFVLHFKAMISNSEFKTWFTAFWDFDCRICSQFFTRPFIIDATGEAYGKLLQAARNRSLLETMASPRLSAPSSSTSSVGPSRSDKPCPRIQPYAGQQKKNSFQGNLLCLHCGGSTATRPLGADCTEARPNRHGRQFIIYANKDGLFRIGSDTPVCFTYNLGSECKYTDGTVRV</sequence>
<evidence type="ECO:0000313" key="3">
    <source>
        <dbReference type="Proteomes" id="UP001221757"/>
    </source>
</evidence>
<dbReference type="AlphaFoldDB" id="A0AAD7GNZ9"/>
<comment type="caution">
    <text evidence="2">The sequence shown here is derived from an EMBL/GenBank/DDBJ whole genome shotgun (WGS) entry which is preliminary data.</text>
</comment>
<proteinExistence type="predicted"/>
<reference evidence="2" key="1">
    <citation type="submission" date="2023-03" db="EMBL/GenBank/DDBJ databases">
        <title>Massive genome expansion in bonnet fungi (Mycena s.s.) driven by repeated elements and novel gene families across ecological guilds.</title>
        <authorList>
            <consortium name="Lawrence Berkeley National Laboratory"/>
            <person name="Harder C.B."/>
            <person name="Miyauchi S."/>
            <person name="Viragh M."/>
            <person name="Kuo A."/>
            <person name="Thoen E."/>
            <person name="Andreopoulos B."/>
            <person name="Lu D."/>
            <person name="Skrede I."/>
            <person name="Drula E."/>
            <person name="Henrissat B."/>
            <person name="Morin E."/>
            <person name="Kohler A."/>
            <person name="Barry K."/>
            <person name="LaButti K."/>
            <person name="Morin E."/>
            <person name="Salamov A."/>
            <person name="Lipzen A."/>
            <person name="Mereny Z."/>
            <person name="Hegedus B."/>
            <person name="Baldrian P."/>
            <person name="Stursova M."/>
            <person name="Weitz H."/>
            <person name="Taylor A."/>
            <person name="Grigoriev I.V."/>
            <person name="Nagy L.G."/>
            <person name="Martin F."/>
            <person name="Kauserud H."/>
        </authorList>
    </citation>
    <scope>NUCLEOTIDE SEQUENCE</scope>
    <source>
        <strain evidence="2">CBHHK067</strain>
    </source>
</reference>
<dbReference type="EMBL" id="JARKIE010000033">
    <property type="protein sequence ID" value="KAJ7696737.1"/>
    <property type="molecule type" value="Genomic_DNA"/>
</dbReference>